<dbReference type="Proteomes" id="UP000054937">
    <property type="component" value="Unassembled WGS sequence"/>
</dbReference>
<dbReference type="GO" id="GO:0004197">
    <property type="term" value="F:cysteine-type endopeptidase activity"/>
    <property type="evidence" value="ECO:0007669"/>
    <property type="project" value="TreeGrafter"/>
</dbReference>
<comment type="similarity">
    <text evidence="1">Belongs to the peptidase C13 family.</text>
</comment>
<evidence type="ECO:0000313" key="2">
    <source>
        <dbReference type="EMBL" id="KRX10464.1"/>
    </source>
</evidence>
<dbReference type="Gene3D" id="3.40.50.1460">
    <property type="match status" value="1"/>
</dbReference>
<reference evidence="2 3" key="1">
    <citation type="journal article" date="2015" name="Sci. Rep.">
        <title>Genome of the facultative scuticociliatosis pathogen Pseudocohnilembus persalinus provides insight into its virulence through horizontal gene transfer.</title>
        <authorList>
            <person name="Xiong J."/>
            <person name="Wang G."/>
            <person name="Cheng J."/>
            <person name="Tian M."/>
            <person name="Pan X."/>
            <person name="Warren A."/>
            <person name="Jiang C."/>
            <person name="Yuan D."/>
            <person name="Miao W."/>
        </authorList>
    </citation>
    <scope>NUCLEOTIDE SEQUENCE [LARGE SCALE GENOMIC DNA]</scope>
    <source>
        <strain evidence="2">36N120E</strain>
    </source>
</reference>
<dbReference type="GO" id="GO:0005773">
    <property type="term" value="C:vacuole"/>
    <property type="evidence" value="ECO:0007669"/>
    <property type="project" value="GOC"/>
</dbReference>
<dbReference type="GO" id="GO:0006624">
    <property type="term" value="P:vacuolar protein processing"/>
    <property type="evidence" value="ECO:0007669"/>
    <property type="project" value="TreeGrafter"/>
</dbReference>
<dbReference type="Pfam" id="PF01650">
    <property type="entry name" value="Peptidase_C13"/>
    <property type="match status" value="1"/>
</dbReference>
<evidence type="ECO:0000256" key="1">
    <source>
        <dbReference type="ARBA" id="ARBA00009941"/>
    </source>
</evidence>
<dbReference type="GO" id="GO:0051603">
    <property type="term" value="P:proteolysis involved in protein catabolic process"/>
    <property type="evidence" value="ECO:0007669"/>
    <property type="project" value="TreeGrafter"/>
</dbReference>
<comment type="caution">
    <text evidence="2">The sequence shown here is derived from an EMBL/GenBank/DDBJ whole genome shotgun (WGS) entry which is preliminary data.</text>
</comment>
<dbReference type="EMBL" id="LDAU01000027">
    <property type="protein sequence ID" value="KRX10464.1"/>
    <property type="molecule type" value="Genomic_DNA"/>
</dbReference>
<proteinExistence type="inferred from homology"/>
<name>A0A0V0R7X8_PSEPJ</name>
<dbReference type="AlphaFoldDB" id="A0A0V0R7X8"/>
<dbReference type="PRINTS" id="PR00776">
    <property type="entry name" value="HEMOGLOBNASE"/>
</dbReference>
<protein>
    <recommendedName>
        <fullName evidence="4">Peptidase C13, legumain</fullName>
    </recommendedName>
</protein>
<dbReference type="InterPro" id="IPR001096">
    <property type="entry name" value="Peptidase_C13"/>
</dbReference>
<evidence type="ECO:0000313" key="3">
    <source>
        <dbReference type="Proteomes" id="UP000054937"/>
    </source>
</evidence>
<evidence type="ECO:0008006" key="4">
    <source>
        <dbReference type="Google" id="ProtNLM"/>
    </source>
</evidence>
<sequence>MKMKKIYQLLFLVFNILVNFYVKAEKFAFLTAGSKGYSNYRHQADVCHAYQILIKNGMSPENIIVMAYDDIAYNQYNAFPGTIYNAPTNEQFKGYNVYEGCQIDYKGEDVNVENFIAILTGDGEGVRGGNGKVFKTTENDEIFIYFSDHGYPGMISFPKIGTYLFAHEHLFKRRFFCQLDGKY</sequence>
<dbReference type="InParanoid" id="A0A0V0R7X8"/>
<gene>
    <name evidence="2" type="ORF">PPERSA_08766</name>
</gene>
<keyword evidence="3" id="KW-1185">Reference proteome</keyword>
<dbReference type="OrthoDB" id="416370at2759"/>
<dbReference type="PANTHER" id="PTHR12000:SF42">
    <property type="entry name" value="LEGUMAIN"/>
    <property type="match status" value="1"/>
</dbReference>
<organism evidence="2 3">
    <name type="scientific">Pseudocohnilembus persalinus</name>
    <name type="common">Ciliate</name>
    <dbReference type="NCBI Taxonomy" id="266149"/>
    <lineage>
        <taxon>Eukaryota</taxon>
        <taxon>Sar</taxon>
        <taxon>Alveolata</taxon>
        <taxon>Ciliophora</taxon>
        <taxon>Intramacronucleata</taxon>
        <taxon>Oligohymenophorea</taxon>
        <taxon>Scuticociliatia</taxon>
        <taxon>Philasterida</taxon>
        <taxon>Pseudocohnilembidae</taxon>
        <taxon>Pseudocohnilembus</taxon>
    </lineage>
</organism>
<accession>A0A0V0R7X8</accession>
<dbReference type="PANTHER" id="PTHR12000">
    <property type="entry name" value="HEMOGLOBINASE FAMILY MEMBER"/>
    <property type="match status" value="1"/>
</dbReference>
<dbReference type="OMA" id="QRTINYM"/>